<organism evidence="1 2">
    <name type="scientific">Ectobacillus funiculus</name>
    <dbReference type="NCBI Taxonomy" id="137993"/>
    <lineage>
        <taxon>Bacteria</taxon>
        <taxon>Bacillati</taxon>
        <taxon>Bacillota</taxon>
        <taxon>Bacilli</taxon>
        <taxon>Bacillales</taxon>
        <taxon>Bacillaceae</taxon>
        <taxon>Ectobacillus</taxon>
    </lineage>
</organism>
<comment type="caution">
    <text evidence="1">The sequence shown here is derived from an EMBL/GenBank/DDBJ whole genome shotgun (WGS) entry which is preliminary data.</text>
</comment>
<dbReference type="EMBL" id="JBHMAF010000197">
    <property type="protein sequence ID" value="MFB9762496.1"/>
    <property type="molecule type" value="Genomic_DNA"/>
</dbReference>
<sequence>MDLLDKLKFVNCSNLVVPCIYRSLLIEGKELLVYHEVGNHIELTFLSPPLFGGKYYLSDEETSVGEATEGTK</sequence>
<dbReference type="Proteomes" id="UP001589609">
    <property type="component" value="Unassembled WGS sequence"/>
</dbReference>
<reference evidence="1 2" key="1">
    <citation type="submission" date="2024-09" db="EMBL/GenBank/DDBJ databases">
        <authorList>
            <person name="Sun Q."/>
            <person name="Mori K."/>
        </authorList>
    </citation>
    <scope>NUCLEOTIDE SEQUENCE [LARGE SCALE GENOMIC DNA]</scope>
    <source>
        <strain evidence="1 2">JCM 11201</strain>
    </source>
</reference>
<evidence type="ECO:0000313" key="1">
    <source>
        <dbReference type="EMBL" id="MFB9762496.1"/>
    </source>
</evidence>
<proteinExistence type="predicted"/>
<keyword evidence="2" id="KW-1185">Reference proteome</keyword>
<dbReference type="RefSeq" id="WP_379952399.1">
    <property type="nucleotide sequence ID" value="NZ_JBHMAF010000197.1"/>
</dbReference>
<evidence type="ECO:0000313" key="2">
    <source>
        <dbReference type="Proteomes" id="UP001589609"/>
    </source>
</evidence>
<accession>A0ABV5WPF2</accession>
<protein>
    <submittedName>
        <fullName evidence="1">Uncharacterized protein</fullName>
    </submittedName>
</protein>
<name>A0ABV5WPF2_9BACI</name>
<gene>
    <name evidence="1" type="ORF">ACFFMS_30170</name>
</gene>